<sequence length="543" mass="60947">MKYQRLIFLHIFVLFLVAPSSGATEDGPSYDYSGYIECKNDPEDPLYDGGIIVNQNQSVSSTFTLPNLSGNTIYSFSSWVKINGSNATALKASLTLDKSTDTCIGNVVARNECWSFLKGGFVLDSPADHAIVYFLDSYGNRINVTLASASLQPFTHQQWQNNQENLIDKERKRAMTIHVSDINGNKIQGAHIAVQQTSRDFHFGSAISKTIIGNLPYQKWFLERFNAAVFENELKWCETEPEQGSINYTTPDLMLDFIRANQITVRGHNIFWEDPIYIPTWVQNLTGDALNSAIKSRIQSLMSHYKNQFIQWDVSNEMLHFDFYEQRLGQNVSLEMFEIAHETDPLALLFMNDFNVVETCSDLNSTAAAYAARMKEVEDGGVTMDGVGLEGHFLTPNPPLIRGVLDQLAALGLPIWLTEVDISNTFDQETQAKYLEMVLREVYSHPSVNGIMLWTAMDSDGCYQMCLTDSKFHNLPAGDVVDKLLLKEWSTGMVNGQSDLDGTFSFDGFLGEYMVNVDFGNRTSNSTFFISKGDGTAHFSIQL</sequence>
<dbReference type="EMBL" id="CM042011">
    <property type="protein sequence ID" value="KAI3765721.1"/>
    <property type="molecule type" value="Genomic_DNA"/>
</dbReference>
<evidence type="ECO:0000313" key="2">
    <source>
        <dbReference type="Proteomes" id="UP001055811"/>
    </source>
</evidence>
<reference evidence="2" key="1">
    <citation type="journal article" date="2022" name="Mol. Ecol. Resour.">
        <title>The genomes of chicory, endive, great burdock and yacon provide insights into Asteraceae palaeo-polyploidization history and plant inulin production.</title>
        <authorList>
            <person name="Fan W."/>
            <person name="Wang S."/>
            <person name="Wang H."/>
            <person name="Wang A."/>
            <person name="Jiang F."/>
            <person name="Liu H."/>
            <person name="Zhao H."/>
            <person name="Xu D."/>
            <person name="Zhang Y."/>
        </authorList>
    </citation>
    <scope>NUCLEOTIDE SEQUENCE [LARGE SCALE GENOMIC DNA]</scope>
    <source>
        <strain evidence="2">cv. Punajuju</strain>
    </source>
</reference>
<organism evidence="1 2">
    <name type="scientific">Cichorium intybus</name>
    <name type="common">Chicory</name>
    <dbReference type="NCBI Taxonomy" id="13427"/>
    <lineage>
        <taxon>Eukaryota</taxon>
        <taxon>Viridiplantae</taxon>
        <taxon>Streptophyta</taxon>
        <taxon>Embryophyta</taxon>
        <taxon>Tracheophyta</taxon>
        <taxon>Spermatophyta</taxon>
        <taxon>Magnoliopsida</taxon>
        <taxon>eudicotyledons</taxon>
        <taxon>Gunneridae</taxon>
        <taxon>Pentapetalae</taxon>
        <taxon>asterids</taxon>
        <taxon>campanulids</taxon>
        <taxon>Asterales</taxon>
        <taxon>Asteraceae</taxon>
        <taxon>Cichorioideae</taxon>
        <taxon>Cichorieae</taxon>
        <taxon>Cichoriinae</taxon>
        <taxon>Cichorium</taxon>
    </lineage>
</organism>
<comment type="caution">
    <text evidence="1">The sequence shown here is derived from an EMBL/GenBank/DDBJ whole genome shotgun (WGS) entry which is preliminary data.</text>
</comment>
<proteinExistence type="predicted"/>
<reference evidence="1 2" key="2">
    <citation type="journal article" date="2022" name="Mol. Ecol. Resour.">
        <title>The genomes of chicory, endive, great burdock and yacon provide insights into Asteraceae paleo-polyploidization history and plant inulin production.</title>
        <authorList>
            <person name="Fan W."/>
            <person name="Wang S."/>
            <person name="Wang H."/>
            <person name="Wang A."/>
            <person name="Jiang F."/>
            <person name="Liu H."/>
            <person name="Zhao H."/>
            <person name="Xu D."/>
            <person name="Zhang Y."/>
        </authorList>
    </citation>
    <scope>NUCLEOTIDE SEQUENCE [LARGE SCALE GENOMIC DNA]</scope>
    <source>
        <strain evidence="2">cv. Punajuju</strain>
        <tissue evidence="1">Leaves</tissue>
    </source>
</reference>
<keyword evidence="2" id="KW-1185">Reference proteome</keyword>
<name>A0ACB9F459_CICIN</name>
<protein>
    <submittedName>
        <fullName evidence="1">Uncharacterized protein</fullName>
    </submittedName>
</protein>
<accession>A0ACB9F459</accession>
<gene>
    <name evidence="1" type="ORF">L2E82_15763</name>
</gene>
<dbReference type="Proteomes" id="UP001055811">
    <property type="component" value="Linkage Group LG03"/>
</dbReference>
<evidence type="ECO:0000313" key="1">
    <source>
        <dbReference type="EMBL" id="KAI3765721.1"/>
    </source>
</evidence>